<feature type="compositionally biased region" description="Polar residues" evidence="5">
    <location>
        <begin position="403"/>
        <end position="415"/>
    </location>
</feature>
<evidence type="ECO:0000256" key="2">
    <source>
        <dbReference type="ARBA" id="ARBA00022771"/>
    </source>
</evidence>
<keyword evidence="3 4" id="KW-0862">Zinc</keyword>
<evidence type="ECO:0000256" key="5">
    <source>
        <dbReference type="SAM" id="MobiDB-lite"/>
    </source>
</evidence>
<feature type="domain" description="C3H1-type" evidence="6">
    <location>
        <begin position="269"/>
        <end position="295"/>
    </location>
</feature>
<evidence type="ECO:0000256" key="3">
    <source>
        <dbReference type="ARBA" id="ARBA00022833"/>
    </source>
</evidence>
<dbReference type="InterPro" id="IPR000571">
    <property type="entry name" value="Znf_CCCH"/>
</dbReference>
<dbReference type="Gene3D" id="4.10.1000.10">
    <property type="entry name" value="Zinc finger, CCCH-type"/>
    <property type="match status" value="1"/>
</dbReference>
<feature type="domain" description="C3H1-type" evidence="6">
    <location>
        <begin position="246"/>
        <end position="268"/>
    </location>
</feature>
<dbReference type="InterPro" id="IPR036855">
    <property type="entry name" value="Znf_CCCH_sf"/>
</dbReference>
<sequence length="415" mass="46079">MVQDAELQAKIAALAGSINKHKQQQHQPSLTTPDPARRLHAPHPPAYRYSPYPSARPIRPPPHQNRTLVLNGSQASPPRTAIPGAADSSEAFVSARAPGRQQLMNKDTYDRELKRLQQYNDNARVSKRQKIDRRERRALMQHANVSATSEHRELVVDGIRFQLRDDGSKLMRIHDATTDNRPTPKRITIANVDFCRTKTGNLVRTNAIRELIKSKNPAPCEQFTKHGTCPFGPSCKFSHDPNKVAMCKTFLKGSCPAGDACDLSHEPTYHRVPACTHFLRGNCTNNTCPYPHVHVSDSAPVCRTFSTLHYCPLGEECAKRHLFVCADHVNHGKCANKKCTMPHPDHAGAMRKAAARLAKTGSEEQSDVSSDEDEHDDQMGVDDIDSDDAETFMAGADDADHALSQQQDFISFSEA</sequence>
<proteinExistence type="predicted"/>
<feature type="zinc finger region" description="C3H1-type" evidence="4">
    <location>
        <begin position="296"/>
        <end position="324"/>
    </location>
</feature>
<dbReference type="Gene3D" id="6.10.250.3220">
    <property type="match status" value="1"/>
</dbReference>
<feature type="domain" description="C3H1-type" evidence="6">
    <location>
        <begin position="296"/>
        <end position="324"/>
    </location>
</feature>
<feature type="domain" description="C3H1-type" evidence="6">
    <location>
        <begin position="214"/>
        <end position="242"/>
    </location>
</feature>
<feature type="zinc finger region" description="C3H1-type" evidence="4">
    <location>
        <begin position="246"/>
        <end position="268"/>
    </location>
</feature>
<gene>
    <name evidence="7" type="ORF">BDY17DRAFT_300689</name>
</gene>
<dbReference type="RefSeq" id="XP_033587666.1">
    <property type="nucleotide sequence ID" value="XM_033734106.1"/>
</dbReference>
<dbReference type="PROSITE" id="PS50103">
    <property type="entry name" value="ZF_C3H1"/>
    <property type="match status" value="4"/>
</dbReference>
<dbReference type="OrthoDB" id="410307at2759"/>
<dbReference type="EMBL" id="MU001638">
    <property type="protein sequence ID" value="KAF2481096.1"/>
    <property type="molecule type" value="Genomic_DNA"/>
</dbReference>
<dbReference type="PANTHER" id="PTHR46156">
    <property type="entry name" value="CCCH ZINGC FINGER"/>
    <property type="match status" value="1"/>
</dbReference>
<keyword evidence="1 4" id="KW-0479">Metal-binding</keyword>
<name>A0A6A6PMQ1_9PEZI</name>
<dbReference type="FunFam" id="4.10.1000.10:FF:000035">
    <property type="entry name" value="CCCH zinc finger protein, variant"/>
    <property type="match status" value="1"/>
</dbReference>
<keyword evidence="2 4" id="KW-0863">Zinc-finger</keyword>
<dbReference type="PANTHER" id="PTHR46156:SF1">
    <property type="entry name" value="ZINC FINGER CCCH DOMAIN-CONTAINING PROTEIN 3"/>
    <property type="match status" value="1"/>
</dbReference>
<evidence type="ECO:0000256" key="1">
    <source>
        <dbReference type="ARBA" id="ARBA00022723"/>
    </source>
</evidence>
<feature type="region of interest" description="Disordered" evidence="5">
    <location>
        <begin position="16"/>
        <end position="63"/>
    </location>
</feature>
<dbReference type="GO" id="GO:0005634">
    <property type="term" value="C:nucleus"/>
    <property type="evidence" value="ECO:0007669"/>
    <property type="project" value="TreeGrafter"/>
</dbReference>
<dbReference type="AlphaFoldDB" id="A0A6A6PMQ1"/>
<dbReference type="Pfam" id="PF00642">
    <property type="entry name" value="zf-CCCH"/>
    <property type="match status" value="1"/>
</dbReference>
<feature type="region of interest" description="Disordered" evidence="5">
    <location>
        <begin position="358"/>
        <end position="415"/>
    </location>
</feature>
<dbReference type="GeneID" id="54475108"/>
<evidence type="ECO:0000256" key="4">
    <source>
        <dbReference type="PROSITE-ProRule" id="PRU00723"/>
    </source>
</evidence>
<evidence type="ECO:0000313" key="7">
    <source>
        <dbReference type="EMBL" id="KAF2481096.1"/>
    </source>
</evidence>
<organism evidence="7 8">
    <name type="scientific">Neohortaea acidophila</name>
    <dbReference type="NCBI Taxonomy" id="245834"/>
    <lineage>
        <taxon>Eukaryota</taxon>
        <taxon>Fungi</taxon>
        <taxon>Dikarya</taxon>
        <taxon>Ascomycota</taxon>
        <taxon>Pezizomycotina</taxon>
        <taxon>Dothideomycetes</taxon>
        <taxon>Dothideomycetidae</taxon>
        <taxon>Mycosphaerellales</taxon>
        <taxon>Teratosphaeriaceae</taxon>
        <taxon>Neohortaea</taxon>
    </lineage>
</organism>
<evidence type="ECO:0000259" key="6">
    <source>
        <dbReference type="PROSITE" id="PS50103"/>
    </source>
</evidence>
<dbReference type="Proteomes" id="UP000799767">
    <property type="component" value="Unassembled WGS sequence"/>
</dbReference>
<protein>
    <recommendedName>
        <fullName evidence="6">C3H1-type domain-containing protein</fullName>
    </recommendedName>
</protein>
<keyword evidence="8" id="KW-1185">Reference proteome</keyword>
<dbReference type="SMART" id="SM00356">
    <property type="entry name" value="ZnF_C3H1"/>
    <property type="match status" value="4"/>
</dbReference>
<dbReference type="GO" id="GO:0008270">
    <property type="term" value="F:zinc ion binding"/>
    <property type="evidence" value="ECO:0007669"/>
    <property type="project" value="UniProtKB-KW"/>
</dbReference>
<dbReference type="SUPFAM" id="SSF90229">
    <property type="entry name" value="CCCH zinc finger"/>
    <property type="match status" value="2"/>
</dbReference>
<feature type="compositionally biased region" description="Low complexity" evidence="5">
    <location>
        <begin position="46"/>
        <end position="57"/>
    </location>
</feature>
<feature type="compositionally biased region" description="Acidic residues" evidence="5">
    <location>
        <begin position="364"/>
        <end position="390"/>
    </location>
</feature>
<feature type="zinc finger region" description="C3H1-type" evidence="4">
    <location>
        <begin position="214"/>
        <end position="242"/>
    </location>
</feature>
<evidence type="ECO:0000313" key="8">
    <source>
        <dbReference type="Proteomes" id="UP000799767"/>
    </source>
</evidence>
<accession>A0A6A6PMQ1</accession>
<feature type="zinc finger region" description="C3H1-type" evidence="4">
    <location>
        <begin position="269"/>
        <end position="295"/>
    </location>
</feature>
<reference evidence="7" key="1">
    <citation type="journal article" date="2020" name="Stud. Mycol.">
        <title>101 Dothideomycetes genomes: a test case for predicting lifestyles and emergence of pathogens.</title>
        <authorList>
            <person name="Haridas S."/>
            <person name="Albert R."/>
            <person name="Binder M."/>
            <person name="Bloem J."/>
            <person name="Labutti K."/>
            <person name="Salamov A."/>
            <person name="Andreopoulos B."/>
            <person name="Baker S."/>
            <person name="Barry K."/>
            <person name="Bills G."/>
            <person name="Bluhm B."/>
            <person name="Cannon C."/>
            <person name="Castanera R."/>
            <person name="Culley D."/>
            <person name="Daum C."/>
            <person name="Ezra D."/>
            <person name="Gonzalez J."/>
            <person name="Henrissat B."/>
            <person name="Kuo A."/>
            <person name="Liang C."/>
            <person name="Lipzen A."/>
            <person name="Lutzoni F."/>
            <person name="Magnuson J."/>
            <person name="Mondo S."/>
            <person name="Nolan M."/>
            <person name="Ohm R."/>
            <person name="Pangilinan J."/>
            <person name="Park H.-J."/>
            <person name="Ramirez L."/>
            <person name="Alfaro M."/>
            <person name="Sun H."/>
            <person name="Tritt A."/>
            <person name="Yoshinaga Y."/>
            <person name="Zwiers L.-H."/>
            <person name="Turgeon B."/>
            <person name="Goodwin S."/>
            <person name="Spatafora J."/>
            <person name="Crous P."/>
            <person name="Grigoriev I."/>
        </authorList>
    </citation>
    <scope>NUCLEOTIDE SEQUENCE</scope>
    <source>
        <strain evidence="7">CBS 113389</strain>
    </source>
</reference>